<dbReference type="PANTHER" id="PTHR15665">
    <property type="entry name" value="ASTEROID PROTEIN"/>
    <property type="match status" value="1"/>
</dbReference>
<protein>
    <submittedName>
        <fullName evidence="4">XPG domain containing-domain-containing protein</fullName>
    </submittedName>
</protein>
<organism evidence="4 5">
    <name type="scientific">Clohesyomyces aquaticus</name>
    <dbReference type="NCBI Taxonomy" id="1231657"/>
    <lineage>
        <taxon>Eukaryota</taxon>
        <taxon>Fungi</taxon>
        <taxon>Dikarya</taxon>
        <taxon>Ascomycota</taxon>
        <taxon>Pezizomycotina</taxon>
        <taxon>Dothideomycetes</taxon>
        <taxon>Pleosporomycetidae</taxon>
        <taxon>Pleosporales</taxon>
        <taxon>Lindgomycetaceae</taxon>
        <taxon>Clohesyomyces</taxon>
    </lineage>
</organism>
<dbReference type="EMBL" id="MCFA01000073">
    <property type="protein sequence ID" value="ORY10394.1"/>
    <property type="molecule type" value="Genomic_DNA"/>
</dbReference>
<keyword evidence="5" id="KW-1185">Reference proteome</keyword>
<evidence type="ECO:0000256" key="1">
    <source>
        <dbReference type="ARBA" id="ARBA00007398"/>
    </source>
</evidence>
<dbReference type="InterPro" id="IPR039436">
    <property type="entry name" value="Asteroid_dom"/>
</dbReference>
<feature type="compositionally biased region" description="Polar residues" evidence="2">
    <location>
        <begin position="553"/>
        <end position="563"/>
    </location>
</feature>
<dbReference type="Pfam" id="PF12813">
    <property type="entry name" value="XPG_I_2"/>
    <property type="match status" value="1"/>
</dbReference>
<proteinExistence type="inferred from homology"/>
<accession>A0A1Y1ZJM7</accession>
<dbReference type="OrthoDB" id="5297549at2759"/>
<evidence type="ECO:0000313" key="5">
    <source>
        <dbReference type="Proteomes" id="UP000193144"/>
    </source>
</evidence>
<dbReference type="SUPFAM" id="SSF88723">
    <property type="entry name" value="PIN domain-like"/>
    <property type="match status" value="1"/>
</dbReference>
<name>A0A1Y1ZJM7_9PLEO</name>
<evidence type="ECO:0000256" key="2">
    <source>
        <dbReference type="SAM" id="MobiDB-lite"/>
    </source>
</evidence>
<evidence type="ECO:0000313" key="4">
    <source>
        <dbReference type="EMBL" id="ORY10394.1"/>
    </source>
</evidence>
<gene>
    <name evidence="4" type="ORF">BCR34DRAFT_485773</name>
</gene>
<dbReference type="Proteomes" id="UP000193144">
    <property type="component" value="Unassembled WGS sequence"/>
</dbReference>
<reference evidence="4 5" key="1">
    <citation type="submission" date="2016-07" db="EMBL/GenBank/DDBJ databases">
        <title>Pervasive Adenine N6-methylation of Active Genes in Fungi.</title>
        <authorList>
            <consortium name="DOE Joint Genome Institute"/>
            <person name="Mondo S.J."/>
            <person name="Dannebaum R.O."/>
            <person name="Kuo R.C."/>
            <person name="Labutti K."/>
            <person name="Haridas S."/>
            <person name="Kuo A."/>
            <person name="Salamov A."/>
            <person name="Ahrendt S.R."/>
            <person name="Lipzen A."/>
            <person name="Sullivan W."/>
            <person name="Andreopoulos W.B."/>
            <person name="Clum A."/>
            <person name="Lindquist E."/>
            <person name="Daum C."/>
            <person name="Ramamoorthy G.K."/>
            <person name="Gryganskyi A."/>
            <person name="Culley D."/>
            <person name="Magnuson J.K."/>
            <person name="James T.Y."/>
            <person name="O'Malley M.A."/>
            <person name="Stajich J.E."/>
            <person name="Spatafora J.W."/>
            <person name="Visel A."/>
            <person name="Grigoriev I.V."/>
        </authorList>
    </citation>
    <scope>NUCLEOTIDE SEQUENCE [LARGE SCALE GENOMIC DNA]</scope>
    <source>
        <strain evidence="4 5">CBS 115471</strain>
    </source>
</reference>
<sequence length="573" mass="64848">MGVRGLAGGLQPYAVSYKMEELDGRTAVIDGPSLAYHGYHLATTRGTNGIPSHHDINQEAIRWLRSLQEEFGVRISHIFFDGALPPSKEEERLRRMKQSVEQLRTFRAINNRAGCPVPKKLGSVNYPLLAPSLREALRVTEFDEAARTVPGEADDWCAYVASLHTRRIIFSSDTDLICYEYPHDVLIAFFKDATLEASHNLQAYSTAEIRNRLKLASLVPLAYVMVHNPQGTFTQNVNEARSCDLEEPDYLEFRKRYANGDPNLPFISRTPTVDTATQTLDARIAELIHQMLPFLEIDTTASQLGRVLFVQPGPPIMYLPLLVEDPNEASIWHHGQDIRILAYSLFTSSHSNLMREVTRRGQTVSPLEHELYPREHVVEKIRKTTTFLAQWMNQHKDLDRVQTWILLGVHIVQKNLHALGQPFHNPTVFSQIVIGQFENTWRYVHLSASIHAVLYSFRILQQCVSVYLAFIGEGSNASDLEAFFSLRDVLSDMPLLSDLFIAVGSRPKSIANHTRALACVKEMFSDMGIEDISTQKKWKKKTGKKMVREGSKGKTSQLDSNNPFALLHRDGQS</sequence>
<comment type="similarity">
    <text evidence="1">Belongs to the asteroid family.</text>
</comment>
<dbReference type="PANTHER" id="PTHR15665:SF1">
    <property type="entry name" value="PROTEIN ASTEROID HOMOLOG 1"/>
    <property type="match status" value="1"/>
</dbReference>
<feature type="domain" description="Asteroid" evidence="3">
    <location>
        <begin position="126"/>
        <end position="367"/>
    </location>
</feature>
<dbReference type="InterPro" id="IPR026832">
    <property type="entry name" value="Asteroid"/>
</dbReference>
<dbReference type="STRING" id="1231657.A0A1Y1ZJM7"/>
<dbReference type="InterPro" id="IPR029060">
    <property type="entry name" value="PIN-like_dom_sf"/>
</dbReference>
<evidence type="ECO:0000259" key="3">
    <source>
        <dbReference type="Pfam" id="PF12813"/>
    </source>
</evidence>
<dbReference type="AlphaFoldDB" id="A0A1Y1ZJM7"/>
<dbReference type="Gene3D" id="3.40.50.1010">
    <property type="entry name" value="5'-nuclease"/>
    <property type="match status" value="1"/>
</dbReference>
<feature type="region of interest" description="Disordered" evidence="2">
    <location>
        <begin position="540"/>
        <end position="573"/>
    </location>
</feature>
<comment type="caution">
    <text evidence="4">The sequence shown here is derived from an EMBL/GenBank/DDBJ whole genome shotgun (WGS) entry which is preliminary data.</text>
</comment>